<protein>
    <submittedName>
        <fullName evidence="1">Uncharacterized protein</fullName>
    </submittedName>
</protein>
<organism evidence="1">
    <name type="scientific">viral metagenome</name>
    <dbReference type="NCBI Taxonomy" id="1070528"/>
    <lineage>
        <taxon>unclassified sequences</taxon>
        <taxon>metagenomes</taxon>
        <taxon>organismal metagenomes</taxon>
    </lineage>
</organism>
<evidence type="ECO:0000313" key="1">
    <source>
        <dbReference type="EMBL" id="QJA58723.1"/>
    </source>
</evidence>
<accession>A0A6M3IMP5</accession>
<name>A0A6M3IMP5_9ZZZZ</name>
<proteinExistence type="predicted"/>
<sequence>MNSDILFYWQKLRQRRMLTLSSEFLTAAGVTGDDRLMAVIFGYYTALAVKIIKIEPVYENRVWIAEFFRDGPKVHVAGNGNLLFEEV</sequence>
<gene>
    <name evidence="1" type="ORF">MM415B01412_0005</name>
</gene>
<dbReference type="AlphaFoldDB" id="A0A6M3IMP5"/>
<dbReference type="EMBL" id="MT141337">
    <property type="protein sequence ID" value="QJA58723.1"/>
    <property type="molecule type" value="Genomic_DNA"/>
</dbReference>
<reference evidence="1" key="1">
    <citation type="submission" date="2020-03" db="EMBL/GenBank/DDBJ databases">
        <title>The deep terrestrial virosphere.</title>
        <authorList>
            <person name="Holmfeldt K."/>
            <person name="Nilsson E."/>
            <person name="Simone D."/>
            <person name="Lopez-Fernandez M."/>
            <person name="Wu X."/>
            <person name="de Brujin I."/>
            <person name="Lundin D."/>
            <person name="Andersson A."/>
            <person name="Bertilsson S."/>
            <person name="Dopson M."/>
        </authorList>
    </citation>
    <scope>NUCLEOTIDE SEQUENCE</scope>
    <source>
        <strain evidence="1">MM415B01412</strain>
    </source>
</reference>